<accession>A0AA39XM26</accession>
<proteinExistence type="predicted"/>
<name>A0AA39XM26_9PEZI</name>
<gene>
    <name evidence="1" type="ORF">B0T17DRAFT_613259</name>
</gene>
<sequence>MFESSYLPNHHRLDFDKTQRAPVADSHQVYQPQLKEVVFALRQLATVRPGDWIDLASSMLKHTGELKDMIEQERQDCSNSLPASQFVAEFRAERGQILKSTKDPDTACKDKPDRISLRAVQDRWKKQHIWWEPWQKGSVADMRWKHELPFEYFFKSDIDLTNDMELARIWTDRDASRPSHRFVNEMSMECEAVLG</sequence>
<evidence type="ECO:0000313" key="2">
    <source>
        <dbReference type="Proteomes" id="UP001174934"/>
    </source>
</evidence>
<dbReference type="EMBL" id="JAULSR010000001">
    <property type="protein sequence ID" value="KAK0636541.1"/>
    <property type="molecule type" value="Genomic_DNA"/>
</dbReference>
<comment type="caution">
    <text evidence="1">The sequence shown here is derived from an EMBL/GenBank/DDBJ whole genome shotgun (WGS) entry which is preliminary data.</text>
</comment>
<reference evidence="1" key="1">
    <citation type="submission" date="2023-06" db="EMBL/GenBank/DDBJ databases">
        <title>Genome-scale phylogeny and comparative genomics of the fungal order Sordariales.</title>
        <authorList>
            <consortium name="Lawrence Berkeley National Laboratory"/>
            <person name="Hensen N."/>
            <person name="Bonometti L."/>
            <person name="Westerberg I."/>
            <person name="Brannstrom I.O."/>
            <person name="Guillou S."/>
            <person name="Cros-Aarteil S."/>
            <person name="Calhoun S."/>
            <person name="Haridas S."/>
            <person name="Kuo A."/>
            <person name="Mondo S."/>
            <person name="Pangilinan J."/>
            <person name="Riley R."/>
            <person name="LaButti K."/>
            <person name="Andreopoulos B."/>
            <person name="Lipzen A."/>
            <person name="Chen C."/>
            <person name="Yanf M."/>
            <person name="Daum C."/>
            <person name="Ng V."/>
            <person name="Clum A."/>
            <person name="Steindorff A."/>
            <person name="Ohm R."/>
            <person name="Martin F."/>
            <person name="Silar P."/>
            <person name="Natvig D."/>
            <person name="Lalanne C."/>
            <person name="Gautier V."/>
            <person name="Ament-velasquez S.L."/>
            <person name="Kruys A."/>
            <person name="Hutchinson M.I."/>
            <person name="Powell A.J."/>
            <person name="Barry K."/>
            <person name="Miller A.N."/>
            <person name="Grigoriev I.V."/>
            <person name="Debuchy R."/>
            <person name="Gladieux P."/>
            <person name="Thoren M.H."/>
            <person name="Johannesson H."/>
        </authorList>
    </citation>
    <scope>NUCLEOTIDE SEQUENCE</scope>
    <source>
        <strain evidence="1">SMH3391-2</strain>
    </source>
</reference>
<organism evidence="1 2">
    <name type="scientific">Bombardia bombarda</name>
    <dbReference type="NCBI Taxonomy" id="252184"/>
    <lineage>
        <taxon>Eukaryota</taxon>
        <taxon>Fungi</taxon>
        <taxon>Dikarya</taxon>
        <taxon>Ascomycota</taxon>
        <taxon>Pezizomycotina</taxon>
        <taxon>Sordariomycetes</taxon>
        <taxon>Sordariomycetidae</taxon>
        <taxon>Sordariales</taxon>
        <taxon>Lasiosphaeriaceae</taxon>
        <taxon>Bombardia</taxon>
    </lineage>
</organism>
<evidence type="ECO:0000313" key="1">
    <source>
        <dbReference type="EMBL" id="KAK0636541.1"/>
    </source>
</evidence>
<protein>
    <submittedName>
        <fullName evidence="1">Uncharacterized protein</fullName>
    </submittedName>
</protein>
<keyword evidence="2" id="KW-1185">Reference proteome</keyword>
<dbReference type="Proteomes" id="UP001174934">
    <property type="component" value="Unassembled WGS sequence"/>
</dbReference>
<dbReference type="AlphaFoldDB" id="A0AA39XM26"/>